<proteinExistence type="predicted"/>
<dbReference type="EMBL" id="MAXD01000011">
    <property type="protein sequence ID" value="OFA33796.1"/>
    <property type="molecule type" value="Genomic_DNA"/>
</dbReference>
<evidence type="ECO:0000313" key="1">
    <source>
        <dbReference type="EMBL" id="OFA33796.1"/>
    </source>
</evidence>
<organism evidence="1 2">
    <name type="scientific">Bifidobacterium adolescentis</name>
    <dbReference type="NCBI Taxonomy" id="1680"/>
    <lineage>
        <taxon>Bacteria</taxon>
        <taxon>Bacillati</taxon>
        <taxon>Actinomycetota</taxon>
        <taxon>Actinomycetes</taxon>
        <taxon>Bifidobacteriales</taxon>
        <taxon>Bifidobacteriaceae</taxon>
        <taxon>Bifidobacterium</taxon>
    </lineage>
</organism>
<accession>A0A1E7XYA7</accession>
<dbReference type="AlphaFoldDB" id="A0A1E7XYA7"/>
<protein>
    <submittedName>
        <fullName evidence="1">Uncharacterized protein</fullName>
    </submittedName>
</protein>
<comment type="caution">
    <text evidence="1">The sequence shown here is derived from an EMBL/GenBank/DDBJ whole genome shotgun (WGS) entry which is preliminary data.</text>
</comment>
<reference evidence="1 2" key="1">
    <citation type="submission" date="2016-07" db="EMBL/GenBank/DDBJ databases">
        <title>Draft Genome Sequence of Bifidobacterium adolescentis strain Km 4.</title>
        <authorList>
            <person name="Danilenko V.N."/>
        </authorList>
    </citation>
    <scope>NUCLEOTIDE SEQUENCE [LARGE SCALE GENOMIC DNA]</scope>
    <source>
        <strain evidence="1 2">Km 4</strain>
    </source>
</reference>
<gene>
    <name evidence="1" type="ORF">BBK15_09130</name>
</gene>
<name>A0A1E7XYA7_BIFAD</name>
<sequence>MCPHMTGLLARYKRSPYGRRGRHDGFLSFALAVSEAASLGHIGAGGALAAGVRVYVRLKPEAPDRARADALHMAVWARRRFGASDAMDPCWRNALAGML</sequence>
<dbReference type="Proteomes" id="UP000175684">
    <property type="component" value="Unassembled WGS sequence"/>
</dbReference>
<evidence type="ECO:0000313" key="2">
    <source>
        <dbReference type="Proteomes" id="UP000175684"/>
    </source>
</evidence>
<dbReference type="RefSeq" id="WP_070122939.1">
    <property type="nucleotide sequence ID" value="NZ_MAXD01000011.1"/>
</dbReference>